<feature type="region of interest" description="Disordered" evidence="1">
    <location>
        <begin position="1"/>
        <end position="39"/>
    </location>
</feature>
<evidence type="ECO:0000256" key="1">
    <source>
        <dbReference type="SAM" id="MobiDB-lite"/>
    </source>
</evidence>
<proteinExistence type="predicted"/>
<name>A0AAU8SYM8_9BURK</name>
<sequence>MRRDVKNACVGFPERAEKKKGGNEAMKRTPQKRYAAHRR</sequence>
<dbReference type="KEGG" id="bfn:OI25_206"/>
<dbReference type="Proteomes" id="UP000032614">
    <property type="component" value="Chromosome 1"/>
</dbReference>
<dbReference type="EMBL" id="CP010026">
    <property type="protein sequence ID" value="AJZ58632.1"/>
    <property type="molecule type" value="Genomic_DNA"/>
</dbReference>
<accession>A0AAU8SYM8</accession>
<gene>
    <name evidence="2" type="ORF">OI25_206</name>
</gene>
<organism evidence="2 3">
    <name type="scientific">Paraburkholderia fungorum</name>
    <dbReference type="NCBI Taxonomy" id="134537"/>
    <lineage>
        <taxon>Bacteria</taxon>
        <taxon>Pseudomonadati</taxon>
        <taxon>Pseudomonadota</taxon>
        <taxon>Betaproteobacteria</taxon>
        <taxon>Burkholderiales</taxon>
        <taxon>Burkholderiaceae</taxon>
        <taxon>Paraburkholderia</taxon>
    </lineage>
</organism>
<evidence type="ECO:0000313" key="2">
    <source>
        <dbReference type="EMBL" id="AJZ58632.1"/>
    </source>
</evidence>
<dbReference type="AlphaFoldDB" id="A0AAU8SYM8"/>
<protein>
    <submittedName>
        <fullName evidence="2">Uncharacterized protein</fullName>
    </submittedName>
</protein>
<feature type="compositionally biased region" description="Basic residues" evidence="1">
    <location>
        <begin position="29"/>
        <end position="39"/>
    </location>
</feature>
<feature type="compositionally biased region" description="Basic and acidic residues" evidence="1">
    <location>
        <begin position="14"/>
        <end position="27"/>
    </location>
</feature>
<evidence type="ECO:0000313" key="3">
    <source>
        <dbReference type="Proteomes" id="UP000032614"/>
    </source>
</evidence>
<reference evidence="2 3" key="1">
    <citation type="journal article" date="2015" name="Genome Announc.">
        <title>Complete genome sequences for 59 burkholderia isolates, both pathogenic and near neighbor.</title>
        <authorList>
            <person name="Johnson S.L."/>
            <person name="Bishop-Lilly K.A."/>
            <person name="Ladner J.T."/>
            <person name="Daligault H.E."/>
            <person name="Davenport K.W."/>
            <person name="Jaissle J."/>
            <person name="Frey K.G."/>
            <person name="Koroleva G.I."/>
            <person name="Bruce D.C."/>
            <person name="Coyne S.R."/>
            <person name="Broomall S.M."/>
            <person name="Li P.E."/>
            <person name="Teshima H."/>
            <person name="Gibbons H.S."/>
            <person name="Palacios G.F."/>
            <person name="Rosenzweig C.N."/>
            <person name="Redden C.L."/>
            <person name="Xu Y."/>
            <person name="Minogue T.D."/>
            <person name="Chain P.S."/>
        </authorList>
    </citation>
    <scope>NUCLEOTIDE SEQUENCE [LARGE SCALE GENOMIC DNA]</scope>
    <source>
        <strain evidence="2 3">ATCC BAA-463</strain>
    </source>
</reference>